<gene>
    <name evidence="2" type="ORF">G5C33_07960</name>
</gene>
<feature type="signal peptide" evidence="1">
    <location>
        <begin position="1"/>
        <end position="20"/>
    </location>
</feature>
<organism evidence="2 3">
    <name type="scientific">Stakelama tenebrarum</name>
    <dbReference type="NCBI Taxonomy" id="2711215"/>
    <lineage>
        <taxon>Bacteria</taxon>
        <taxon>Pseudomonadati</taxon>
        <taxon>Pseudomonadota</taxon>
        <taxon>Alphaproteobacteria</taxon>
        <taxon>Sphingomonadales</taxon>
        <taxon>Sphingomonadaceae</taxon>
        <taxon>Stakelama</taxon>
    </lineage>
</organism>
<protein>
    <recommendedName>
        <fullName evidence="4">Lipoprotein</fullName>
    </recommendedName>
</protein>
<evidence type="ECO:0000313" key="2">
    <source>
        <dbReference type="EMBL" id="QIG79736.1"/>
    </source>
</evidence>
<feature type="chain" id="PRO_5026074888" description="Lipoprotein" evidence="1">
    <location>
        <begin position="21"/>
        <end position="120"/>
    </location>
</feature>
<reference evidence="2 3" key="1">
    <citation type="submission" date="2020-02" db="EMBL/GenBank/DDBJ databases">
        <authorList>
            <person name="Zheng R.K."/>
            <person name="Sun C.M."/>
        </authorList>
    </citation>
    <scope>NUCLEOTIDE SEQUENCE [LARGE SCALE GENOMIC DNA]</scope>
    <source>
        <strain evidence="3">zrk23</strain>
    </source>
</reference>
<evidence type="ECO:0000313" key="3">
    <source>
        <dbReference type="Proteomes" id="UP000501568"/>
    </source>
</evidence>
<accession>A0A6G6Y586</accession>
<keyword evidence="3" id="KW-1185">Reference proteome</keyword>
<dbReference type="Proteomes" id="UP000501568">
    <property type="component" value="Chromosome"/>
</dbReference>
<keyword evidence="1" id="KW-0732">Signal</keyword>
<proteinExistence type="predicted"/>
<dbReference type="EMBL" id="CP049109">
    <property type="protein sequence ID" value="QIG79736.1"/>
    <property type="molecule type" value="Genomic_DNA"/>
</dbReference>
<sequence length="120" mass="12395">MNRLMIAATAAAALALGACGETPETNGAAAENSAANDSMMINGVATNVQSVVLEMGDGQRNVVLFRALDDAGVNCQGVTESERIEDNNGQPTWRATCTNGTMHLVSITADGTAHTVSRND</sequence>
<dbReference type="KEGG" id="spzr:G5C33_07960"/>
<dbReference type="RefSeq" id="WP_165326736.1">
    <property type="nucleotide sequence ID" value="NZ_CP049109.1"/>
</dbReference>
<name>A0A6G6Y586_9SPHN</name>
<evidence type="ECO:0000256" key="1">
    <source>
        <dbReference type="SAM" id="SignalP"/>
    </source>
</evidence>
<dbReference type="PROSITE" id="PS51257">
    <property type="entry name" value="PROKAR_LIPOPROTEIN"/>
    <property type="match status" value="1"/>
</dbReference>
<evidence type="ECO:0008006" key="4">
    <source>
        <dbReference type="Google" id="ProtNLM"/>
    </source>
</evidence>
<dbReference type="AlphaFoldDB" id="A0A6G6Y586"/>